<dbReference type="OrthoDB" id="9767875at2"/>
<proteinExistence type="predicted"/>
<dbReference type="EMBL" id="BFFO01000002">
    <property type="protein sequence ID" value="GBG96355.1"/>
    <property type="molecule type" value="Genomic_DNA"/>
</dbReference>
<evidence type="ECO:0008006" key="3">
    <source>
        <dbReference type="Google" id="ProtNLM"/>
    </source>
</evidence>
<evidence type="ECO:0000313" key="1">
    <source>
        <dbReference type="EMBL" id="GBG96355.1"/>
    </source>
</evidence>
<name>A0A2R5HG97_9LACT</name>
<dbReference type="Pfam" id="PF16993">
    <property type="entry name" value="Asp1"/>
    <property type="match status" value="1"/>
</dbReference>
<sequence length="509" mass="58969">MIYLMADWKADTQLDTDRIYHLSQFFTEEKLDHQLVLSGHVPNLLYKLNEYGYHQDNLIRVFDLLQGVERLSGHPLTIDELDIPSEYDRIYSPFGVMLWHDDRMVGYVIFDDYGFPTRVMFYKEDGAREEHTYDSRGFLSSIFYVNSGNVLVQRDYFDEFGRLRIHVDDTGFYLDGLEFPSQEAAVSMMLQAQLADGEDENVLISLSDETTLEEIKKLVEASKVKVISILSDKEQVHKVLKHKDVEMVIDSRVDQLPEALEAGHYIPIFYPELELGQSSEAPKLEIYAHFSKMEREEFKQLNMLIQKSSAKEDIALFVELEDPSQLDRVELMKREIIETHFDVDMDSDAYKKTEKYIVSKLAKKLFNSDLEAVKPLKETAQWPRLVGAVEAGLRINFADKNGLGILESKLDQVRLYLDLSDHYQIYRHAQVVSAGVPLISRHKSDYIRQGKNGIMLPESDLKLEEAIDHYLVNLKQWNEALVEAVDLIEAHHPKDIIKKWKELINNGEK</sequence>
<dbReference type="InterPro" id="IPR022372">
    <property type="entry name" value="Accessory_SS_Asp1"/>
</dbReference>
<protein>
    <recommendedName>
        <fullName evidence="3">Accessory Sec system protein Asp1</fullName>
    </recommendedName>
</protein>
<dbReference type="AlphaFoldDB" id="A0A2R5HG97"/>
<dbReference type="RefSeq" id="WP_109245337.1">
    <property type="nucleotide sequence ID" value="NZ_BFFO01000002.1"/>
</dbReference>
<accession>A0A2R5HG97</accession>
<comment type="caution">
    <text evidence="1">The sequence shown here is derived from an EMBL/GenBank/DDBJ whole genome shotgun (WGS) entry which is preliminary data.</text>
</comment>
<dbReference type="Proteomes" id="UP000245021">
    <property type="component" value="Unassembled WGS sequence"/>
</dbReference>
<organism evidence="1 2">
    <name type="scientific">Lactococcus termiticola</name>
    <dbReference type="NCBI Taxonomy" id="2169526"/>
    <lineage>
        <taxon>Bacteria</taxon>
        <taxon>Bacillati</taxon>
        <taxon>Bacillota</taxon>
        <taxon>Bacilli</taxon>
        <taxon>Lactobacillales</taxon>
        <taxon>Streptococcaceae</taxon>
        <taxon>Lactococcus</taxon>
    </lineage>
</organism>
<dbReference type="GO" id="GO:0015031">
    <property type="term" value="P:protein transport"/>
    <property type="evidence" value="ECO:0007669"/>
    <property type="project" value="InterPro"/>
</dbReference>
<reference evidence="1 2" key="1">
    <citation type="journal article" date="2018" name="Genome Announc.">
        <title>Draft Genome Sequence of Lactococcus sp. Strain NtB2 (JCM 32569), Isolated from the Gut of the Higher Termite Nasutitermes takasagoensis.</title>
        <authorList>
            <person name="Noda S."/>
            <person name="Aihara C."/>
            <person name="Yuki M."/>
            <person name="Ohkuma M."/>
        </authorList>
    </citation>
    <scope>NUCLEOTIDE SEQUENCE [LARGE SCALE GENOMIC DNA]</scope>
    <source>
        <strain evidence="1 2">NtB2</strain>
    </source>
</reference>
<gene>
    <name evidence="1" type="ORF">NtB2_00466</name>
</gene>
<evidence type="ECO:0000313" key="2">
    <source>
        <dbReference type="Proteomes" id="UP000245021"/>
    </source>
</evidence>
<keyword evidence="2" id="KW-1185">Reference proteome</keyword>